<gene>
    <name evidence="4" type="ORF">HHT355_0922</name>
</gene>
<evidence type="ECO:0000256" key="2">
    <source>
        <dbReference type="SAM" id="Phobius"/>
    </source>
</evidence>
<dbReference type="AlphaFoldDB" id="A0A0H5SGH2"/>
<protein>
    <recommendedName>
        <fullName evidence="3">RmlD-like substrate binding domain-containing protein</fullName>
    </recommendedName>
</protein>
<keyword evidence="2" id="KW-0472">Membrane</keyword>
<keyword evidence="5" id="KW-1185">Reference proteome</keyword>
<feature type="domain" description="RmlD-like substrate binding" evidence="3">
    <location>
        <begin position="3"/>
        <end position="251"/>
    </location>
</feature>
<keyword evidence="2" id="KW-0812">Transmembrane</keyword>
<dbReference type="InterPro" id="IPR029903">
    <property type="entry name" value="RmlD-like-bd"/>
</dbReference>
<keyword evidence="1" id="KW-0175">Coiled coil</keyword>
<proteinExistence type="predicted"/>
<organism evidence="4 5">
    <name type="scientific">Herbinix hemicellulosilytica</name>
    <dbReference type="NCBI Taxonomy" id="1564487"/>
    <lineage>
        <taxon>Bacteria</taxon>
        <taxon>Bacillati</taxon>
        <taxon>Bacillota</taxon>
        <taxon>Clostridia</taxon>
        <taxon>Lachnospirales</taxon>
        <taxon>Lachnospiraceae</taxon>
        <taxon>Herbinix</taxon>
    </lineage>
</organism>
<feature type="transmembrane region" description="Helical" evidence="2">
    <location>
        <begin position="407"/>
        <end position="424"/>
    </location>
</feature>
<dbReference type="InterPro" id="IPR036291">
    <property type="entry name" value="NAD(P)-bd_dom_sf"/>
</dbReference>
<dbReference type="OrthoDB" id="9771073at2"/>
<name>A0A0H5SGH2_HERHM</name>
<dbReference type="RefSeq" id="WP_103202251.1">
    <property type="nucleotide sequence ID" value="NZ_CVTD020000011.1"/>
</dbReference>
<dbReference type="Proteomes" id="UP000236497">
    <property type="component" value="Unassembled WGS sequence"/>
</dbReference>
<feature type="coiled-coil region" evidence="1">
    <location>
        <begin position="425"/>
        <end position="452"/>
    </location>
</feature>
<dbReference type="SUPFAM" id="SSF51735">
    <property type="entry name" value="NAD(P)-binding Rossmann-fold domains"/>
    <property type="match status" value="1"/>
</dbReference>
<dbReference type="Gene3D" id="3.40.50.720">
    <property type="entry name" value="NAD(P)-binding Rossmann-like Domain"/>
    <property type="match status" value="1"/>
</dbReference>
<dbReference type="Pfam" id="PF04321">
    <property type="entry name" value="RmlD_sub_bind"/>
    <property type="match status" value="1"/>
</dbReference>
<evidence type="ECO:0000313" key="5">
    <source>
        <dbReference type="Proteomes" id="UP000236497"/>
    </source>
</evidence>
<sequence>MNTILIIGNYNTFTNLLYKKFHTEKWRIYTLVNNKKLIKPIQVFEQYVFDYKSDTVKEVIESCRPDVILFTGAYDSSYNWNLKNVNDTALSFIADLSNVLVSAAALGIKHFVYLSSEAVFEDDYLIDIKEDMPATPKGYKGMAIALGENITLYFGQASQTETTVARLAYMYKIPSNREECSDPISKMCLEALIKGRLQVNAKKEFSCLYVKDAVEALYLLINAEVRKHNLYHISSREEITEDKIAGLIKENYPHPVDIVDKTIGLKKRNYLSDERFHTEFSFEARNSFTETVPKIITYIDKHKKHFLYKDEIYQKEQDKNSLTRLFRKAVPFIECFVIFIPVFLLSNVIIGNRNFSSINFYLLYVLLFAVVYGSQQAIFASLLSVIGQVLNRFLNPESAFLYTDTDLYIQIVQIFIVGLTVGYLKDRYGDLNKKLNDEIDFLKEKLNDIKIINSSNKKIKDYYTDKLIGSKESIGRIYDITSKIHKAEKGEILFAALDILKEIMETEEVSIYLVTNKDYCRLASSSGAKACSLGKSIRIKDYPMIFDILKMRQVYINRTLDSNLPMMASALFDDKQNMRIVIFLWDLPYERMTLYNANLLTVVGALVYSAFVQGANYMDALAYKRFMPGTTILREDAFNEMVDVYKRAKEKGYTESCILYIQKEDLTLKEVNEKIRPMLRETDYIGLRADGNLAVLLTNTGENESVYVRERLHKANIKTYLSYNI</sequence>
<evidence type="ECO:0000256" key="1">
    <source>
        <dbReference type="SAM" id="Coils"/>
    </source>
</evidence>
<dbReference type="EMBL" id="CVTD020000011">
    <property type="protein sequence ID" value="CRZ34125.1"/>
    <property type="molecule type" value="Genomic_DNA"/>
</dbReference>
<feature type="transmembrane region" description="Helical" evidence="2">
    <location>
        <begin position="362"/>
        <end position="387"/>
    </location>
</feature>
<reference evidence="4 5" key="1">
    <citation type="submission" date="2015-06" db="EMBL/GenBank/DDBJ databases">
        <authorList>
            <person name="Wibberg Daniel"/>
        </authorList>
    </citation>
    <scope>NUCLEOTIDE SEQUENCE [LARGE SCALE GENOMIC DNA]</scope>
    <source>
        <strain evidence="4 5">T3/55T</strain>
    </source>
</reference>
<feature type="transmembrane region" description="Helical" evidence="2">
    <location>
        <begin position="329"/>
        <end position="350"/>
    </location>
</feature>
<dbReference type="PANTHER" id="PTHR43000">
    <property type="entry name" value="DTDP-D-GLUCOSE 4,6-DEHYDRATASE-RELATED"/>
    <property type="match status" value="1"/>
</dbReference>
<accession>A0A0H5SGH2</accession>
<evidence type="ECO:0000313" key="4">
    <source>
        <dbReference type="EMBL" id="CRZ34125.1"/>
    </source>
</evidence>
<keyword evidence="2" id="KW-1133">Transmembrane helix</keyword>
<evidence type="ECO:0000259" key="3">
    <source>
        <dbReference type="Pfam" id="PF04321"/>
    </source>
</evidence>